<evidence type="ECO:0000313" key="8">
    <source>
        <dbReference type="EMBL" id="KAF9895014.1"/>
    </source>
</evidence>
<accession>A0AAD4CYH8</accession>
<proteinExistence type="inferred from homology"/>
<dbReference type="InterPro" id="IPR029058">
    <property type="entry name" value="AB_hydrolase_fold"/>
</dbReference>
<evidence type="ECO:0000256" key="3">
    <source>
        <dbReference type="ARBA" id="ARBA00022630"/>
    </source>
</evidence>
<dbReference type="Pfam" id="PF01565">
    <property type="entry name" value="FAD_binding_4"/>
    <property type="match status" value="1"/>
</dbReference>
<dbReference type="Pfam" id="PF08031">
    <property type="entry name" value="BBE"/>
    <property type="match status" value="1"/>
</dbReference>
<dbReference type="PANTHER" id="PTHR42973">
    <property type="entry name" value="BINDING OXIDOREDUCTASE, PUTATIVE (AFU_ORTHOLOGUE AFUA_1G17690)-RELATED"/>
    <property type="match status" value="1"/>
</dbReference>
<dbReference type="InterPro" id="IPR013094">
    <property type="entry name" value="AB_hydrolase_3"/>
</dbReference>
<sequence>MAEYQHLATPHPQWADYPNNLPPGTRPVGMTRDRLPIQPQPGLDIEEFDISARDGYLIRIRSYRQSDTTDLPLLVYLHGGGFVTGGLETDEDSCRLIAANIPVVVLNVEYRLAPENLFPVGFEDSMDVVRWAASSAGQIQLSTNLRKGFILGGTSAGANFTAGIAHRCQEEYVSPSLTGLLFLAGSFCHPDVRPPKYLDRILSIDEITDAPGLTKQQIDYFAAKYAAPPDDKRRSPLLYESHAGVALRAAFYICGWDPRRDESFLFEKLLQEGGVQTQEYIYPGLPHGFWTTCPDLEVSKAWQRDLLEGVKFVLGMAKNNPSFQIMTQPTIVVKRTMGRSMGWIASQAPLMSISGILQSAAKEEITSYVVIVYLAVNTSVGAHYAIPHQSCWPSPQDWKALNQSIDGNLVAVRPIASVCHGDANNAACKTVTEHWTNSTWRAMQPGGVLWENWEAWPERNQSCYIEDIPTGPCEQGRISLFSAGVQSASHIQQAVRFARDKNLRLAIKNSGHDYLGRSVAPESLQILTNSMRDIKLTDNFTPTGAPPNKNEGPAVTIAAGVSLQELYAAVGAKNRTVVAGAAHTVGAAGGYIQGGGHSFLGPWKGMAADNAIEFTVVTATNGDLVTANEYQNPDLFWALRGGGGGTFGVVVNVTLRTFNEAPVVVANFNITSLGNNPHFWDAMAEFHRTAPSLNDAAGGGYYYLTPNVPLGQNNSASSLISIMIFPNQSDPSQIDRLYNPLIAKLNSSLPDIQTQYVSLSLPSVDSVIWNFLLQGSDADSGGTISLLGSRLFSRDLFSSQDGAARLSSTLRKFDWTPSRTFIGHLVAGGAVKKPVDSALHPAWRKTGLHLAFGREWATNASLAEQRAIRDLVTKVEVPMLRSVEGPHAMGAYVNEANAYETDFQASFWGANYRRLYQVKRKWDPKGLFVTRRGVGSEDWDDEGLCRLL</sequence>
<evidence type="ECO:0000259" key="7">
    <source>
        <dbReference type="PROSITE" id="PS51387"/>
    </source>
</evidence>
<evidence type="ECO:0000256" key="6">
    <source>
        <dbReference type="SAM" id="MobiDB-lite"/>
    </source>
</evidence>
<comment type="similarity">
    <text evidence="2">Belongs to the oxygen-dependent FAD-linked oxidoreductase family.</text>
</comment>
<dbReference type="Gene3D" id="3.40.50.1820">
    <property type="entry name" value="alpha/beta hydrolase"/>
    <property type="match status" value="1"/>
</dbReference>
<comment type="caution">
    <text evidence="8">The sequence shown here is derived from an EMBL/GenBank/DDBJ whole genome shotgun (WGS) entry which is preliminary data.</text>
</comment>
<dbReference type="Gene3D" id="3.30.465.10">
    <property type="match status" value="2"/>
</dbReference>
<protein>
    <recommendedName>
        <fullName evidence="7">FAD-binding PCMH-type domain-containing protein</fullName>
    </recommendedName>
</protein>
<dbReference type="Proteomes" id="UP001194746">
    <property type="component" value="Unassembled WGS sequence"/>
</dbReference>
<comment type="cofactor">
    <cofactor evidence="1">
        <name>FAD</name>
        <dbReference type="ChEBI" id="CHEBI:57692"/>
    </cofactor>
</comment>
<dbReference type="EMBL" id="VCAU01000002">
    <property type="protein sequence ID" value="KAF9895014.1"/>
    <property type="molecule type" value="Genomic_DNA"/>
</dbReference>
<evidence type="ECO:0000313" key="9">
    <source>
        <dbReference type="Proteomes" id="UP001194746"/>
    </source>
</evidence>
<dbReference type="GO" id="GO:0071949">
    <property type="term" value="F:FAD binding"/>
    <property type="evidence" value="ECO:0007669"/>
    <property type="project" value="InterPro"/>
</dbReference>
<dbReference type="InterPro" id="IPR016169">
    <property type="entry name" value="FAD-bd_PCMH_sub2"/>
</dbReference>
<gene>
    <name evidence="8" type="ORF">FE257_004638</name>
</gene>
<keyword evidence="4" id="KW-0274">FAD</keyword>
<dbReference type="AlphaFoldDB" id="A0AAD4CYH8"/>
<evidence type="ECO:0000256" key="4">
    <source>
        <dbReference type="ARBA" id="ARBA00022827"/>
    </source>
</evidence>
<dbReference type="SUPFAM" id="SSF53474">
    <property type="entry name" value="alpha/beta-Hydrolases"/>
    <property type="match status" value="1"/>
</dbReference>
<reference evidence="8" key="1">
    <citation type="journal article" date="2019" name="Beilstein J. Org. Chem.">
        <title>Nanangenines: drimane sesquiterpenoids as the dominant metabolite cohort of a novel Australian fungus, Aspergillus nanangensis.</title>
        <authorList>
            <person name="Lacey H.J."/>
            <person name="Gilchrist C.L.M."/>
            <person name="Crombie A."/>
            <person name="Kalaitzis J.A."/>
            <person name="Vuong D."/>
            <person name="Rutledge P.J."/>
            <person name="Turner P."/>
            <person name="Pitt J.I."/>
            <person name="Lacey E."/>
            <person name="Chooi Y.H."/>
            <person name="Piggott A.M."/>
        </authorList>
    </citation>
    <scope>NUCLEOTIDE SEQUENCE</scope>
    <source>
        <strain evidence="8">MST-FP2251</strain>
    </source>
</reference>
<organism evidence="8 9">
    <name type="scientific">Aspergillus nanangensis</name>
    <dbReference type="NCBI Taxonomy" id="2582783"/>
    <lineage>
        <taxon>Eukaryota</taxon>
        <taxon>Fungi</taxon>
        <taxon>Dikarya</taxon>
        <taxon>Ascomycota</taxon>
        <taxon>Pezizomycotina</taxon>
        <taxon>Eurotiomycetes</taxon>
        <taxon>Eurotiomycetidae</taxon>
        <taxon>Eurotiales</taxon>
        <taxon>Aspergillaceae</taxon>
        <taxon>Aspergillus</taxon>
        <taxon>Aspergillus subgen. Circumdati</taxon>
    </lineage>
</organism>
<dbReference type="InterPro" id="IPR050416">
    <property type="entry name" value="FAD-linked_Oxidoreductase"/>
</dbReference>
<evidence type="ECO:0000256" key="1">
    <source>
        <dbReference type="ARBA" id="ARBA00001974"/>
    </source>
</evidence>
<dbReference type="Pfam" id="PF07859">
    <property type="entry name" value="Abhydrolase_3"/>
    <property type="match status" value="1"/>
</dbReference>
<keyword evidence="5" id="KW-0560">Oxidoreductase</keyword>
<dbReference type="SUPFAM" id="SSF56176">
    <property type="entry name" value="FAD-binding/transporter-associated domain-like"/>
    <property type="match status" value="1"/>
</dbReference>
<keyword evidence="3" id="KW-0285">Flavoprotein</keyword>
<feature type="region of interest" description="Disordered" evidence="6">
    <location>
        <begin position="1"/>
        <end position="20"/>
    </location>
</feature>
<dbReference type="PROSITE" id="PS51387">
    <property type="entry name" value="FAD_PCMH"/>
    <property type="match status" value="1"/>
</dbReference>
<evidence type="ECO:0000256" key="2">
    <source>
        <dbReference type="ARBA" id="ARBA00005466"/>
    </source>
</evidence>
<name>A0AAD4CYH8_ASPNN</name>
<reference evidence="8" key="2">
    <citation type="submission" date="2020-02" db="EMBL/GenBank/DDBJ databases">
        <authorList>
            <person name="Gilchrist C.L.M."/>
            <person name="Chooi Y.-H."/>
        </authorList>
    </citation>
    <scope>NUCLEOTIDE SEQUENCE</scope>
    <source>
        <strain evidence="8">MST-FP2251</strain>
    </source>
</reference>
<dbReference type="GO" id="GO:0016491">
    <property type="term" value="F:oxidoreductase activity"/>
    <property type="evidence" value="ECO:0007669"/>
    <property type="project" value="UniProtKB-KW"/>
</dbReference>
<dbReference type="PANTHER" id="PTHR42973:SF39">
    <property type="entry name" value="FAD-BINDING PCMH-TYPE DOMAIN-CONTAINING PROTEIN"/>
    <property type="match status" value="1"/>
</dbReference>
<feature type="domain" description="FAD-binding PCMH-type" evidence="7">
    <location>
        <begin position="473"/>
        <end position="660"/>
    </location>
</feature>
<keyword evidence="9" id="KW-1185">Reference proteome</keyword>
<dbReference type="GO" id="GO:0016787">
    <property type="term" value="F:hydrolase activity"/>
    <property type="evidence" value="ECO:0007669"/>
    <property type="project" value="InterPro"/>
</dbReference>
<dbReference type="InterPro" id="IPR012951">
    <property type="entry name" value="BBE"/>
</dbReference>
<dbReference type="InterPro" id="IPR016166">
    <property type="entry name" value="FAD-bd_PCMH"/>
</dbReference>
<dbReference type="InterPro" id="IPR036318">
    <property type="entry name" value="FAD-bd_PCMH-like_sf"/>
</dbReference>
<evidence type="ECO:0000256" key="5">
    <source>
        <dbReference type="ARBA" id="ARBA00023002"/>
    </source>
</evidence>
<dbReference type="InterPro" id="IPR006094">
    <property type="entry name" value="Oxid_FAD_bind_N"/>
</dbReference>